<dbReference type="Proteomes" id="UP000518266">
    <property type="component" value="Unassembled WGS sequence"/>
</dbReference>
<name>A0A7J5YEM5_DISMA</name>
<dbReference type="GO" id="GO:0070062">
    <property type="term" value="C:extracellular exosome"/>
    <property type="evidence" value="ECO:0007669"/>
    <property type="project" value="TreeGrafter"/>
</dbReference>
<evidence type="ECO:0000259" key="4">
    <source>
        <dbReference type="PROSITE" id="PS50234"/>
    </source>
</evidence>
<dbReference type="InterPro" id="IPR036465">
    <property type="entry name" value="vWFA_dom_sf"/>
</dbReference>
<evidence type="ECO:0000313" key="5">
    <source>
        <dbReference type="EMBL" id="KAF3847885.1"/>
    </source>
</evidence>
<accession>A0A7J5YEM5</accession>
<feature type="domain" description="VWFA" evidence="4">
    <location>
        <begin position="53"/>
        <end position="221"/>
    </location>
</feature>
<keyword evidence="6" id="KW-1185">Reference proteome</keyword>
<protein>
    <recommendedName>
        <fullName evidence="4">VWFA domain-containing protein</fullName>
    </recommendedName>
</protein>
<dbReference type="GO" id="GO:0006956">
    <property type="term" value="P:complement activation"/>
    <property type="evidence" value="ECO:0007669"/>
    <property type="project" value="TreeGrafter"/>
</dbReference>
<comment type="caution">
    <text evidence="5">The sequence shown here is derived from an EMBL/GenBank/DDBJ whole genome shotgun (WGS) entry which is preliminary data.</text>
</comment>
<dbReference type="PANTHER" id="PTHR46393">
    <property type="entry name" value="SUSHI DOMAIN-CONTAINING PROTEIN"/>
    <property type="match status" value="1"/>
</dbReference>
<sequence>MTCNRDFNMTFQQCINSTTVLTAKSKGTMLNETAINRRRPLPAPSLCLKAVVNVYILLDTSGSITKQDFELSRNATIALIRKVCVSQAYLLQQMWLDSYEVQLRFHVLSFATMVKVIVDITNSDISGNIDDVIWNLEGFNYTNRNNLHAALYGVSEKINFLKQNSANNHFNETQNIIIIETDGYSNTGKKPEIALAQIRSLLGYRDETTDNTDETKLGIKI</sequence>
<dbReference type="AlphaFoldDB" id="A0A7J5YEM5"/>
<gene>
    <name evidence="5" type="ORF">F7725_020913</name>
</gene>
<keyword evidence="2" id="KW-0677">Repeat</keyword>
<keyword evidence="1" id="KW-0768">Sushi</keyword>
<organism evidence="5 6">
    <name type="scientific">Dissostichus mawsoni</name>
    <name type="common">Antarctic cod</name>
    <dbReference type="NCBI Taxonomy" id="36200"/>
    <lineage>
        <taxon>Eukaryota</taxon>
        <taxon>Metazoa</taxon>
        <taxon>Chordata</taxon>
        <taxon>Craniata</taxon>
        <taxon>Vertebrata</taxon>
        <taxon>Euteleostomi</taxon>
        <taxon>Actinopterygii</taxon>
        <taxon>Neopterygii</taxon>
        <taxon>Teleostei</taxon>
        <taxon>Neoteleostei</taxon>
        <taxon>Acanthomorphata</taxon>
        <taxon>Eupercaria</taxon>
        <taxon>Perciformes</taxon>
        <taxon>Notothenioidei</taxon>
        <taxon>Nototheniidae</taxon>
        <taxon>Dissostichus</taxon>
    </lineage>
</organism>
<evidence type="ECO:0000313" key="6">
    <source>
        <dbReference type="Proteomes" id="UP000518266"/>
    </source>
</evidence>
<proteinExistence type="predicted"/>
<keyword evidence="3" id="KW-0325">Glycoprotein</keyword>
<evidence type="ECO:0000256" key="3">
    <source>
        <dbReference type="ARBA" id="ARBA00023180"/>
    </source>
</evidence>
<dbReference type="EMBL" id="JAAKFY010000013">
    <property type="protein sequence ID" value="KAF3847885.1"/>
    <property type="molecule type" value="Genomic_DNA"/>
</dbReference>
<dbReference type="PANTHER" id="PTHR46393:SF8">
    <property type="entry name" value="COMPLEMENT C2"/>
    <property type="match status" value="1"/>
</dbReference>
<reference evidence="5 6" key="1">
    <citation type="submission" date="2020-03" db="EMBL/GenBank/DDBJ databases">
        <title>Dissostichus mawsoni Genome sequencing and assembly.</title>
        <authorList>
            <person name="Park H."/>
        </authorList>
    </citation>
    <scope>NUCLEOTIDE SEQUENCE [LARGE SCALE GENOMIC DNA]</scope>
    <source>
        <strain evidence="5">DM0001</strain>
        <tissue evidence="5">Muscle</tissue>
    </source>
</reference>
<dbReference type="InterPro" id="IPR002035">
    <property type="entry name" value="VWF_A"/>
</dbReference>
<dbReference type="GO" id="GO:0009617">
    <property type="term" value="P:response to bacterium"/>
    <property type="evidence" value="ECO:0007669"/>
    <property type="project" value="TreeGrafter"/>
</dbReference>
<dbReference type="OrthoDB" id="9908268at2759"/>
<dbReference type="SUPFAM" id="SSF53300">
    <property type="entry name" value="vWA-like"/>
    <property type="match status" value="1"/>
</dbReference>
<evidence type="ECO:0000256" key="2">
    <source>
        <dbReference type="ARBA" id="ARBA00022737"/>
    </source>
</evidence>
<dbReference type="Gene3D" id="3.40.50.410">
    <property type="entry name" value="von Willebrand factor, type A domain"/>
    <property type="match status" value="1"/>
</dbReference>
<dbReference type="PROSITE" id="PS50234">
    <property type="entry name" value="VWFA"/>
    <property type="match status" value="1"/>
</dbReference>
<dbReference type="Pfam" id="PF00092">
    <property type="entry name" value="VWA"/>
    <property type="match status" value="1"/>
</dbReference>
<evidence type="ECO:0000256" key="1">
    <source>
        <dbReference type="ARBA" id="ARBA00022659"/>
    </source>
</evidence>